<keyword evidence="2" id="KW-1185">Reference proteome</keyword>
<sequence length="129" mass="15024">MRKNPETKQVATRMAMFCDCMVIRLQTIRTGQTVRKMRRVVKRNLSRNRMGKMTVMPMNEAYPAIMTSSLRQPKALDIWVEVGRNTPPLNWNTMAKNRDRRIQTGVGMNSLKYKILGRCSDIPYLYIIA</sequence>
<comment type="caution">
    <text evidence="1">The sequence shown here is derived from an EMBL/GenBank/DDBJ whole genome shotgun (WGS) entry which is preliminary data.</text>
</comment>
<dbReference type="AlphaFoldDB" id="S0F8N2"/>
<organism evidence="1 2">
    <name type="scientific">Phocaeicola coprophilus DSM 18228 = JCM 13818</name>
    <dbReference type="NCBI Taxonomy" id="547042"/>
    <lineage>
        <taxon>Bacteria</taxon>
        <taxon>Pseudomonadati</taxon>
        <taxon>Bacteroidota</taxon>
        <taxon>Bacteroidia</taxon>
        <taxon>Bacteroidales</taxon>
        <taxon>Bacteroidaceae</taxon>
        <taxon>Phocaeicola</taxon>
    </lineage>
</organism>
<reference evidence="1 2" key="1">
    <citation type="submission" date="2008-12" db="EMBL/GenBank/DDBJ databases">
        <authorList>
            <person name="Fulton L."/>
            <person name="Clifton S."/>
            <person name="Fulton B."/>
            <person name="Xu J."/>
            <person name="Minx P."/>
            <person name="Pepin K.H."/>
            <person name="Johnson M."/>
            <person name="Bhonagiri V."/>
            <person name="Nash W.E."/>
            <person name="Mardis E.R."/>
            <person name="Wilson R.K."/>
        </authorList>
    </citation>
    <scope>NUCLEOTIDE SEQUENCE [LARGE SCALE GENOMIC DNA]</scope>
    <source>
        <strain evidence="1 2">DSM 18228</strain>
    </source>
</reference>
<evidence type="ECO:0000313" key="2">
    <source>
        <dbReference type="Proteomes" id="UP000014073"/>
    </source>
</evidence>
<protein>
    <submittedName>
        <fullName evidence="1">Uncharacterized protein</fullName>
    </submittedName>
</protein>
<dbReference type="HOGENOM" id="CLU_1944367_0_0_10"/>
<accession>S0F8N2</accession>
<proteinExistence type="predicted"/>
<dbReference type="EMBL" id="ACBW01000149">
    <property type="protein sequence ID" value="EEF76709.1"/>
    <property type="molecule type" value="Genomic_DNA"/>
</dbReference>
<dbReference type="Proteomes" id="UP000014073">
    <property type="component" value="Unassembled WGS sequence"/>
</dbReference>
<gene>
    <name evidence="1" type="ORF">BACCOPRO_02215</name>
</gene>
<name>S0F8N2_9BACT</name>
<evidence type="ECO:0000313" key="1">
    <source>
        <dbReference type="EMBL" id="EEF76709.1"/>
    </source>
</evidence>